<proteinExistence type="predicted"/>
<evidence type="ECO:0000313" key="3">
    <source>
        <dbReference type="Proteomes" id="UP000620147"/>
    </source>
</evidence>
<gene>
    <name evidence="2" type="ORF">BUFA31_24340</name>
</gene>
<evidence type="ECO:0000256" key="1">
    <source>
        <dbReference type="SAM" id="Phobius"/>
    </source>
</evidence>
<keyword evidence="3" id="KW-1185">Reference proteome</keyword>
<feature type="transmembrane region" description="Helical" evidence="1">
    <location>
        <begin position="34"/>
        <end position="53"/>
    </location>
</feature>
<reference evidence="2 3" key="1">
    <citation type="submission" date="2020-06" db="EMBL/GenBank/DDBJ databases">
        <title>Characterization of fructooligosaccharide metabolism and fructooligosaccharide-degrading enzymes in human commensal butyrate producers.</title>
        <authorList>
            <person name="Tanno H."/>
            <person name="Fujii T."/>
            <person name="Hirano K."/>
            <person name="Maeno S."/>
            <person name="Tonozuka T."/>
            <person name="Sakamoto M."/>
            <person name="Ohkuma M."/>
            <person name="Tochio T."/>
            <person name="Endo A."/>
        </authorList>
    </citation>
    <scope>NUCLEOTIDE SEQUENCE [LARGE SCALE GENOMIC DNA]</scope>
    <source>
        <strain evidence="2 3">JCM 31056</strain>
    </source>
</reference>
<keyword evidence="1" id="KW-1133">Transmembrane helix</keyword>
<dbReference type="Proteomes" id="UP000620147">
    <property type="component" value="Unassembled WGS sequence"/>
</dbReference>
<dbReference type="EMBL" id="BLYJ01000040">
    <property type="protein sequence ID" value="GFO89270.1"/>
    <property type="molecule type" value="Genomic_DNA"/>
</dbReference>
<comment type="caution">
    <text evidence="2">The sequence shown here is derived from an EMBL/GenBank/DDBJ whole genome shotgun (WGS) entry which is preliminary data.</text>
</comment>
<keyword evidence="1" id="KW-0812">Transmembrane</keyword>
<name>A0ABQ1E2S1_9FIRM</name>
<evidence type="ECO:0000313" key="2">
    <source>
        <dbReference type="EMBL" id="GFO89270.1"/>
    </source>
</evidence>
<protein>
    <submittedName>
        <fullName evidence="2">Uncharacterized protein</fullName>
    </submittedName>
</protein>
<organism evidence="2 3">
    <name type="scientific">Butyricicoccus faecihominis</name>
    <dbReference type="NCBI Taxonomy" id="1712515"/>
    <lineage>
        <taxon>Bacteria</taxon>
        <taxon>Bacillati</taxon>
        <taxon>Bacillota</taxon>
        <taxon>Clostridia</taxon>
        <taxon>Eubacteriales</taxon>
        <taxon>Butyricicoccaceae</taxon>
        <taxon>Butyricicoccus</taxon>
    </lineage>
</organism>
<dbReference type="RefSeq" id="WP_158578299.1">
    <property type="nucleotide sequence ID" value="NZ_BLYJ01000040.1"/>
</dbReference>
<keyword evidence="1" id="KW-0472">Membrane</keyword>
<accession>A0ABQ1E2S1</accession>
<feature type="transmembrane region" description="Helical" evidence="1">
    <location>
        <begin position="6"/>
        <end position="22"/>
    </location>
</feature>
<sequence>MIYLPSGIAFWELLILVQIHLLKNRLFHQRIDMFCAVFYISLAALICIARMTAKFIT</sequence>